<dbReference type="GO" id="GO:0005737">
    <property type="term" value="C:cytoplasm"/>
    <property type="evidence" value="ECO:0007669"/>
    <property type="project" value="TreeGrafter"/>
</dbReference>
<evidence type="ECO:0000256" key="2">
    <source>
        <dbReference type="PIRSR" id="PIRSR613078-1"/>
    </source>
</evidence>
<dbReference type="GO" id="GO:0016791">
    <property type="term" value="F:phosphatase activity"/>
    <property type="evidence" value="ECO:0007669"/>
    <property type="project" value="TreeGrafter"/>
</dbReference>
<dbReference type="InterPro" id="IPR002156">
    <property type="entry name" value="RNaseH_domain"/>
</dbReference>
<reference evidence="6 7" key="1">
    <citation type="submission" date="2018-01" db="EMBL/GenBank/DDBJ databases">
        <title>Twenty Corynebacterium bovis Genomes.</title>
        <authorList>
            <person name="Gulvik C.A."/>
        </authorList>
    </citation>
    <scope>NUCLEOTIDE SEQUENCE [LARGE SCALE GENOMIC DNA]</scope>
    <source>
        <strain evidence="6 7">F6900</strain>
    </source>
</reference>
<evidence type="ECO:0000259" key="5">
    <source>
        <dbReference type="PROSITE" id="PS50879"/>
    </source>
</evidence>
<dbReference type="CDD" id="cd07067">
    <property type="entry name" value="HP_PGM_like"/>
    <property type="match status" value="1"/>
</dbReference>
<sequence length="407" mass="42758">MTAGGQQQGTTGRVPAEVAVECDGGSRGNPGTAGAGSLVLTADRRTVLATCHEYIPRATNNVAEYTGLVNALTLARDLGARRVHVHMDSKLVVEQMSGRWKIKHPDMKPLAATVKALEKDFDAVDYTWVPRADNARADALANQAMDTKASGEELPSGGDAASGAGAPANSGGDAPATSGGDAATAAATSGDAAPSWMGDCDRPTRLLLLRHGQTELSAEGRFSGLSDPALTATGRDQARRAAAYLASRGGIDAVVTSPLRRTRETAAACVASLGLDEAAVTTDRGVVELDFGEWEGRTFAEVHERWADEHTAWMTDPTVPAVGGESLSDVDDRVAAAVDRIVDRNPGRTVLVVSHVTPIKATVRRALGASADIYRTLHLDLASLSVVEFYPDGRSVVRLVNDTHYLR</sequence>
<dbReference type="InterPro" id="IPR050275">
    <property type="entry name" value="PGM_Phosphatase"/>
</dbReference>
<dbReference type="GO" id="GO:0003676">
    <property type="term" value="F:nucleic acid binding"/>
    <property type="evidence" value="ECO:0007669"/>
    <property type="project" value="InterPro"/>
</dbReference>
<dbReference type="RefSeq" id="WP_125173351.1">
    <property type="nucleotide sequence ID" value="NZ_JAPJOD010000043.1"/>
</dbReference>
<organism evidence="6 7">
    <name type="scientific">Corynebacterium bovis</name>
    <dbReference type="NCBI Taxonomy" id="36808"/>
    <lineage>
        <taxon>Bacteria</taxon>
        <taxon>Bacillati</taxon>
        <taxon>Actinomycetota</taxon>
        <taxon>Actinomycetes</taxon>
        <taxon>Mycobacteriales</taxon>
        <taxon>Corynebacteriaceae</taxon>
        <taxon>Corynebacterium</taxon>
    </lineage>
</organism>
<evidence type="ECO:0000313" key="7">
    <source>
        <dbReference type="Proteomes" id="UP000276526"/>
    </source>
</evidence>
<evidence type="ECO:0000256" key="3">
    <source>
        <dbReference type="PIRSR" id="PIRSR613078-2"/>
    </source>
</evidence>
<dbReference type="Pfam" id="PF00300">
    <property type="entry name" value="His_Phos_1"/>
    <property type="match status" value="1"/>
</dbReference>
<dbReference type="Pfam" id="PF13456">
    <property type="entry name" value="RVT_3"/>
    <property type="match status" value="1"/>
</dbReference>
<name>A0A3R8QNX1_9CORY</name>
<dbReference type="SUPFAM" id="SSF53254">
    <property type="entry name" value="Phosphoglycerate mutase-like"/>
    <property type="match status" value="1"/>
</dbReference>
<dbReference type="GO" id="GO:0004523">
    <property type="term" value="F:RNA-DNA hybrid ribonuclease activity"/>
    <property type="evidence" value="ECO:0007669"/>
    <property type="project" value="InterPro"/>
</dbReference>
<dbReference type="Proteomes" id="UP000276526">
    <property type="component" value="Unassembled WGS sequence"/>
</dbReference>
<gene>
    <name evidence="6" type="ORF">CXF48_02030</name>
</gene>
<dbReference type="InterPro" id="IPR029033">
    <property type="entry name" value="His_PPase_superfam"/>
</dbReference>
<accession>A0A3R8QNX1</accession>
<evidence type="ECO:0000256" key="1">
    <source>
        <dbReference type="PIRSR" id="PIRSR036922-1"/>
    </source>
</evidence>
<dbReference type="PROSITE" id="PS50879">
    <property type="entry name" value="RNASE_H_1"/>
    <property type="match status" value="1"/>
</dbReference>
<dbReference type="AlphaFoldDB" id="A0A3R8QNX1"/>
<dbReference type="Gene3D" id="3.30.420.10">
    <property type="entry name" value="Ribonuclease H-like superfamily/Ribonuclease H"/>
    <property type="match status" value="1"/>
</dbReference>
<dbReference type="InterPro" id="IPR012337">
    <property type="entry name" value="RNaseH-like_sf"/>
</dbReference>
<dbReference type="PANTHER" id="PTHR48100">
    <property type="entry name" value="BROAD-SPECIFICITY PHOSPHATASE YOR283W-RELATED"/>
    <property type="match status" value="1"/>
</dbReference>
<dbReference type="Gene3D" id="3.40.50.1240">
    <property type="entry name" value="Phosphoglycerate mutase-like"/>
    <property type="match status" value="1"/>
</dbReference>
<feature type="domain" description="RNase H type-1" evidence="5">
    <location>
        <begin position="14"/>
        <end position="154"/>
    </location>
</feature>
<dbReference type="InterPro" id="IPR013078">
    <property type="entry name" value="His_Pase_superF_clade-1"/>
</dbReference>
<feature type="region of interest" description="Disordered" evidence="4">
    <location>
        <begin position="144"/>
        <end position="198"/>
    </location>
</feature>
<proteinExistence type="predicted"/>
<dbReference type="PANTHER" id="PTHR48100:SF62">
    <property type="entry name" value="GLUCOSYL-3-PHOSPHOGLYCERATE PHOSPHATASE"/>
    <property type="match status" value="1"/>
</dbReference>
<feature type="active site" description="Proton donor/acceptor" evidence="2">
    <location>
        <position position="288"/>
    </location>
</feature>
<feature type="active site" description="Proton donor/acceptor; for phosphatase activity" evidence="1">
    <location>
        <position position="288"/>
    </location>
</feature>
<dbReference type="SUPFAM" id="SSF53098">
    <property type="entry name" value="Ribonuclease H-like"/>
    <property type="match status" value="1"/>
</dbReference>
<dbReference type="NCBIfam" id="NF005567">
    <property type="entry name" value="PRK07238.1"/>
    <property type="match status" value="1"/>
</dbReference>
<protein>
    <submittedName>
        <fullName evidence="6">Bifunctional RNase H/acid phosphatase</fullName>
    </submittedName>
</protein>
<comment type="caution">
    <text evidence="6">The sequence shown here is derived from an EMBL/GenBank/DDBJ whole genome shotgun (WGS) entry which is preliminary data.</text>
</comment>
<feature type="compositionally biased region" description="Low complexity" evidence="4">
    <location>
        <begin position="155"/>
        <end position="195"/>
    </location>
</feature>
<evidence type="ECO:0000256" key="4">
    <source>
        <dbReference type="SAM" id="MobiDB-lite"/>
    </source>
</evidence>
<feature type="active site" description="Tele-phosphohistidine intermediate" evidence="1">
    <location>
        <position position="211"/>
    </location>
</feature>
<dbReference type="EMBL" id="PQNK01000002">
    <property type="protein sequence ID" value="RRO87706.1"/>
    <property type="molecule type" value="Genomic_DNA"/>
</dbReference>
<feature type="binding site" evidence="3">
    <location>
        <position position="261"/>
    </location>
    <ligand>
        <name>substrate</name>
    </ligand>
</feature>
<dbReference type="CDD" id="cd09279">
    <property type="entry name" value="RNase_HI_like"/>
    <property type="match status" value="1"/>
</dbReference>
<evidence type="ECO:0000313" key="6">
    <source>
        <dbReference type="EMBL" id="RRO87706.1"/>
    </source>
</evidence>
<dbReference type="InterPro" id="IPR036397">
    <property type="entry name" value="RNaseH_sf"/>
</dbReference>
<dbReference type="PIRSF" id="PIRSF036922">
    <property type="entry name" value="RNaseH_PGAM"/>
    <property type="match status" value="1"/>
</dbReference>
<dbReference type="InterPro" id="IPR014636">
    <property type="entry name" value="RNaseH/PGlycerate_mutase"/>
</dbReference>
<dbReference type="SMART" id="SM00855">
    <property type="entry name" value="PGAM"/>
    <property type="match status" value="1"/>
</dbReference>